<dbReference type="Pfam" id="PF00782">
    <property type="entry name" value="DSPc"/>
    <property type="match status" value="1"/>
</dbReference>
<evidence type="ECO:0000256" key="1">
    <source>
        <dbReference type="SAM" id="Phobius"/>
    </source>
</evidence>
<dbReference type="Proteomes" id="UP000337909">
    <property type="component" value="Unassembled WGS sequence"/>
</dbReference>
<keyword evidence="1" id="KW-1133">Transmembrane helix</keyword>
<dbReference type="EMBL" id="CABVHQ010000017">
    <property type="protein sequence ID" value="VVN94686.1"/>
    <property type="molecule type" value="Genomic_DNA"/>
</dbReference>
<sequence>MMTSAVTPLREPGLLKSAVLWLLLLAPLFFSTYGFATWVSAQRDDVGSLVFGWESHIPFLAWTIVPYWSIDLLYGLSLLLPTSRDELRRHALRLLTAQAIAVSCFLLWPLRFTFQRPEMEGVFGWLFDVLAGFDKPFNQAPSLHIALLVVLWVCYQRYTYTQGVWRWLMHGWFGLIGISVLSTYQHHFIDLPTGVLVGWLCVWLWPLDPPSPLQTARLAVDRKRWKLALGYMIGAVVLGIPAFAFGGWWLWLLWPAVASLMVALNYALFDAAGFQKGVDGRLSPAVRWLLAPYLGAAWINSRLWTNKYPQVDNVCLERIPGSLKLKDSPLQKYPQADRVVDNVWLGRIPGSSELKNSPFRAVLDLCAELSLNAPGLDYHSLPVLDLVAPTAGQCLEAAQAIERLRQHGPLLVCCALGYSRSATAVAAWLLYSGRAASVEAAVRQIRQSRPGIVLHLAHRQALEQMRVAHGH</sequence>
<feature type="transmembrane region" description="Helical" evidence="1">
    <location>
        <begin position="191"/>
        <end position="207"/>
    </location>
</feature>
<accession>A0A5E7BRJ5</accession>
<reference evidence="3 4" key="1">
    <citation type="submission" date="2019-09" db="EMBL/GenBank/DDBJ databases">
        <authorList>
            <person name="Chandra G."/>
            <person name="Truman W A."/>
        </authorList>
    </citation>
    <scope>NUCLEOTIDE SEQUENCE [LARGE SCALE GENOMIC DNA]</scope>
    <source>
        <strain evidence="3">PS691</strain>
    </source>
</reference>
<feature type="transmembrane region" description="Helical" evidence="1">
    <location>
        <begin position="137"/>
        <end position="155"/>
    </location>
</feature>
<evidence type="ECO:0000313" key="4">
    <source>
        <dbReference type="Proteomes" id="UP000337909"/>
    </source>
</evidence>
<gene>
    <name evidence="3" type="primary">ynbD</name>
    <name evidence="3" type="ORF">PS691_02145</name>
</gene>
<proteinExistence type="predicted"/>
<keyword evidence="1" id="KW-0812">Transmembrane</keyword>
<feature type="transmembrane region" description="Helical" evidence="1">
    <location>
        <begin position="228"/>
        <end position="245"/>
    </location>
</feature>
<dbReference type="InterPro" id="IPR000340">
    <property type="entry name" value="Dual-sp_phosphatase_cat-dom"/>
</dbReference>
<dbReference type="InterPro" id="IPR003595">
    <property type="entry name" value="Tyr_Pase_cat"/>
</dbReference>
<dbReference type="CDD" id="cd03386">
    <property type="entry name" value="PAP2_Aur1_like"/>
    <property type="match status" value="1"/>
</dbReference>
<dbReference type="InterPro" id="IPR020422">
    <property type="entry name" value="TYR_PHOSPHATASE_DUAL_dom"/>
</dbReference>
<dbReference type="SMART" id="SM00404">
    <property type="entry name" value="PTPc_motif"/>
    <property type="match status" value="1"/>
</dbReference>
<dbReference type="CDD" id="cd14527">
    <property type="entry name" value="DSP_bac"/>
    <property type="match status" value="1"/>
</dbReference>
<dbReference type="PANTHER" id="PTHR47216">
    <property type="match status" value="1"/>
</dbReference>
<dbReference type="Gene3D" id="3.90.190.10">
    <property type="entry name" value="Protein tyrosine phosphatase superfamily"/>
    <property type="match status" value="1"/>
</dbReference>
<dbReference type="AlphaFoldDB" id="A0A5E7BRJ5"/>
<keyword evidence="1" id="KW-0472">Membrane</keyword>
<dbReference type="SUPFAM" id="SSF52799">
    <property type="entry name" value="(Phosphotyrosine protein) phosphatases II"/>
    <property type="match status" value="1"/>
</dbReference>
<dbReference type="PROSITE" id="PS50056">
    <property type="entry name" value="TYR_PHOSPHATASE_2"/>
    <property type="match status" value="1"/>
</dbReference>
<dbReference type="InterPro" id="IPR000387">
    <property type="entry name" value="Tyr_Pase_dom"/>
</dbReference>
<feature type="domain" description="Tyrosine specific protein phosphatases" evidence="2">
    <location>
        <begin position="395"/>
        <end position="460"/>
    </location>
</feature>
<protein>
    <recommendedName>
        <fullName evidence="2">Tyrosine specific protein phosphatases domain-containing protein</fullName>
    </recommendedName>
</protein>
<evidence type="ECO:0000313" key="3">
    <source>
        <dbReference type="EMBL" id="VVN94686.1"/>
    </source>
</evidence>
<name>A0A5E7BRJ5_PSEFL</name>
<dbReference type="SMART" id="SM00195">
    <property type="entry name" value="DSPc"/>
    <property type="match status" value="1"/>
</dbReference>
<dbReference type="InterPro" id="IPR029021">
    <property type="entry name" value="Prot-tyrosine_phosphatase-like"/>
</dbReference>
<organism evidence="3 4">
    <name type="scientific">Pseudomonas fluorescens</name>
    <dbReference type="NCBI Taxonomy" id="294"/>
    <lineage>
        <taxon>Bacteria</taxon>
        <taxon>Pseudomonadati</taxon>
        <taxon>Pseudomonadota</taxon>
        <taxon>Gammaproteobacteria</taxon>
        <taxon>Pseudomonadales</taxon>
        <taxon>Pseudomonadaceae</taxon>
        <taxon>Pseudomonas</taxon>
    </lineage>
</organism>
<feature type="transmembrane region" description="Helical" evidence="1">
    <location>
        <begin position="167"/>
        <end position="185"/>
    </location>
</feature>
<evidence type="ECO:0000259" key="2">
    <source>
        <dbReference type="PROSITE" id="PS50056"/>
    </source>
</evidence>
<dbReference type="PANTHER" id="PTHR47216:SF4">
    <property type="entry name" value="OS01G0859400 PROTEIN"/>
    <property type="match status" value="1"/>
</dbReference>
<feature type="transmembrane region" description="Helical" evidence="1">
    <location>
        <begin position="57"/>
        <end position="80"/>
    </location>
</feature>
<feature type="transmembrane region" description="Helical" evidence="1">
    <location>
        <begin position="251"/>
        <end position="269"/>
    </location>
</feature>
<feature type="transmembrane region" description="Helical" evidence="1">
    <location>
        <begin position="92"/>
        <end position="110"/>
    </location>
</feature>